<gene>
    <name evidence="2" type="ORF">FVP33_15965</name>
</gene>
<organism evidence="2 3">
    <name type="scientific">Lacisediminihabitans profunda</name>
    <dbReference type="NCBI Taxonomy" id="2594790"/>
    <lineage>
        <taxon>Bacteria</taxon>
        <taxon>Bacillati</taxon>
        <taxon>Actinomycetota</taxon>
        <taxon>Actinomycetes</taxon>
        <taxon>Micrococcales</taxon>
        <taxon>Microbacteriaceae</taxon>
        <taxon>Lacisediminihabitans</taxon>
    </lineage>
</organism>
<dbReference type="Gene3D" id="2.170.150.40">
    <property type="entry name" value="Domain of unknown function (DUF427)"/>
    <property type="match status" value="2"/>
</dbReference>
<comment type="caution">
    <text evidence="2">The sequence shown here is derived from an EMBL/GenBank/DDBJ whole genome shotgun (WGS) entry which is preliminary data.</text>
</comment>
<dbReference type="PANTHER" id="PTHR34310:SF9">
    <property type="entry name" value="BLR5716 PROTEIN"/>
    <property type="match status" value="1"/>
</dbReference>
<evidence type="ECO:0000313" key="3">
    <source>
        <dbReference type="Proteomes" id="UP000321379"/>
    </source>
</evidence>
<reference evidence="2 3" key="1">
    <citation type="submission" date="2019-08" db="EMBL/GenBank/DDBJ databases">
        <title>Bacterial whole genome sequence for Glaciihabitans sp. CHu50b-6-2.</title>
        <authorList>
            <person name="Jin L."/>
        </authorList>
    </citation>
    <scope>NUCLEOTIDE SEQUENCE [LARGE SCALE GENOMIC DNA]</scope>
    <source>
        <strain evidence="2 3">CHu50b-6-2</strain>
    </source>
</reference>
<dbReference type="Pfam" id="PF04248">
    <property type="entry name" value="NTP_transf_9"/>
    <property type="match status" value="1"/>
</dbReference>
<dbReference type="EMBL" id="VRMG01000010">
    <property type="protein sequence ID" value="TXN29007.1"/>
    <property type="molecule type" value="Genomic_DNA"/>
</dbReference>
<sequence>MSARMREVLGRTLVELRHEPTAKRVRGFLDDTLVVDTDRAVLVWEPRRVVPTYAVPLADLGGEVLDAGQGRDGEDDIGFPLPDLGSRPVLDPRVPFAVHSTEGRPVTVTFPGGSRAVAGFLPADPDLAGLVILDFAGVDLWLEDADRVVSHPHDPYSRIDIRTSSRRVQVAVDGRILADSTRAMLLYETLLPVRFYFPPDDVLVELEPSDTRSWCAYKGEASYSSVRMPDRLERDIAWRYESPLDDALRVSGQVAFFDERVDIVVDGAARARPITPWSQRATDR</sequence>
<evidence type="ECO:0000313" key="2">
    <source>
        <dbReference type="EMBL" id="TXN29007.1"/>
    </source>
</evidence>
<dbReference type="InterPro" id="IPR038694">
    <property type="entry name" value="DUF427_sf"/>
</dbReference>
<dbReference type="PANTHER" id="PTHR34310">
    <property type="entry name" value="DUF427 DOMAIN PROTEIN (AFU_ORTHOLOGUE AFUA_3G02220)"/>
    <property type="match status" value="1"/>
</dbReference>
<evidence type="ECO:0000259" key="1">
    <source>
        <dbReference type="Pfam" id="PF04248"/>
    </source>
</evidence>
<dbReference type="AlphaFoldDB" id="A0A5C8UNW9"/>
<feature type="domain" description="DUF427" evidence="1">
    <location>
        <begin position="168"/>
        <end position="258"/>
    </location>
</feature>
<keyword evidence="3" id="KW-1185">Reference proteome</keyword>
<protein>
    <submittedName>
        <fullName evidence="2">DUF427 domain-containing protein</fullName>
    </submittedName>
</protein>
<proteinExistence type="predicted"/>
<accession>A0A5C8UNW9</accession>
<name>A0A5C8UNW9_9MICO</name>
<dbReference type="Proteomes" id="UP000321379">
    <property type="component" value="Unassembled WGS sequence"/>
</dbReference>
<dbReference type="RefSeq" id="WP_147784677.1">
    <property type="nucleotide sequence ID" value="NZ_VRMG01000010.1"/>
</dbReference>
<dbReference type="InterPro" id="IPR007361">
    <property type="entry name" value="DUF427"/>
</dbReference>